<evidence type="ECO:0000259" key="8">
    <source>
        <dbReference type="Pfam" id="PF13813"/>
    </source>
</evidence>
<keyword evidence="6 7" id="KW-0472">Membrane</keyword>
<dbReference type="AlphaFoldDB" id="A0A0U5GC93"/>
<comment type="subcellular location">
    <subcellularLocation>
        <location evidence="1">Membrane</location>
        <topology evidence="1">Multi-pass membrane protein</topology>
    </subcellularLocation>
</comment>
<evidence type="ECO:0000313" key="10">
    <source>
        <dbReference type="Proteomes" id="UP000054771"/>
    </source>
</evidence>
<dbReference type="PANTHER" id="PTHR31595">
    <property type="entry name" value="LONG-CHAIN-ALCOHOL O-FATTY-ACYLTRANSFERASE 3-RELATED"/>
    <property type="match status" value="1"/>
</dbReference>
<accession>A0A0U5GC93</accession>
<feature type="transmembrane region" description="Helical" evidence="7">
    <location>
        <begin position="62"/>
        <end position="80"/>
    </location>
</feature>
<proteinExistence type="inferred from homology"/>
<protein>
    <recommendedName>
        <fullName evidence="8">Wax synthase domain-containing protein</fullName>
    </recommendedName>
</protein>
<dbReference type="GO" id="GO:0008374">
    <property type="term" value="F:O-acyltransferase activity"/>
    <property type="evidence" value="ECO:0007669"/>
    <property type="project" value="InterPro"/>
</dbReference>
<keyword evidence="5 7" id="KW-1133">Transmembrane helix</keyword>
<dbReference type="STRING" id="454130.A0A0U5GC93"/>
<evidence type="ECO:0000256" key="4">
    <source>
        <dbReference type="ARBA" id="ARBA00022692"/>
    </source>
</evidence>
<feature type="transmembrane region" description="Helical" evidence="7">
    <location>
        <begin position="366"/>
        <end position="385"/>
    </location>
</feature>
<sequence length="504" mass="56965">MADHAFIRYEQILLDTRNRLHSLIRRGDVKPWLLWHALLPMVLPFVALLIPRRKGGWFIRPILFSATLSIIIEIILYRRALLGANGYMVGLIMVWWLVWSSTLLFFNDIERDFRRIERIQTIKTKSLTGQGHGHLNGNNSKSDVVNSLVWQPYPQSFVHRLGWTAALLLNLRGPDFSFRISSLDPLPFQLASKQHTAASKHSYTSAKAQLRAAAARFLISYLAIDVLKLMFIRDPYFFGTLSAPAPFPFNYLSAVPCMVQVYRFLATGMGVYFALQFVTPLNPLFFLGLSTAFPNAIRAFTATPLDATWLYADQFGPIIAILDSGLAGAWSTWWHQMFRFGFVSTAKWIMSFLPHAISSRRIIRRVIITVVAFGISGLMHASGSYTQLGDTWPIGPFLFFILQAAGVFIQDSCSRILVPVLTTQGIPPACWLRRLGNGIFAVGWLLLTASFIADDFAKGGLWLTEPLPVSPIRGLMGRGWLCWRTAWFEYYDDGTFWGSGIRII</sequence>
<dbReference type="Pfam" id="PF13813">
    <property type="entry name" value="MBOAT_2"/>
    <property type="match status" value="1"/>
</dbReference>
<dbReference type="OrthoDB" id="2796277at2759"/>
<gene>
    <name evidence="9" type="ORF">ASPCAL13049</name>
</gene>
<name>A0A0U5GC93_ASPCI</name>
<dbReference type="EMBL" id="CDMC01000016">
    <property type="protein sequence ID" value="CEL09921.1"/>
    <property type="molecule type" value="Genomic_DNA"/>
</dbReference>
<feature type="transmembrane region" description="Helical" evidence="7">
    <location>
        <begin position="391"/>
        <end position="409"/>
    </location>
</feature>
<comment type="similarity">
    <text evidence="2">Belongs to the wax synthase family.</text>
</comment>
<feature type="transmembrane region" description="Helical" evidence="7">
    <location>
        <begin position="32"/>
        <end position="50"/>
    </location>
</feature>
<dbReference type="OMA" id="WHQTFRF"/>
<reference evidence="10" key="1">
    <citation type="journal article" date="2016" name="Genome Announc.">
        <title>Draft genome sequences of fungus Aspergillus calidoustus.</title>
        <authorList>
            <person name="Horn F."/>
            <person name="Linde J."/>
            <person name="Mattern D.J."/>
            <person name="Walther G."/>
            <person name="Guthke R."/>
            <person name="Scherlach K."/>
            <person name="Martin K."/>
            <person name="Brakhage A.A."/>
            <person name="Petzke L."/>
            <person name="Valiante V."/>
        </authorList>
    </citation>
    <scope>NUCLEOTIDE SEQUENCE [LARGE SCALE GENOMIC DNA]</scope>
    <source>
        <strain evidence="10">SF006504</strain>
    </source>
</reference>
<evidence type="ECO:0000313" key="9">
    <source>
        <dbReference type="EMBL" id="CEL09921.1"/>
    </source>
</evidence>
<dbReference type="PANTHER" id="PTHR31595:SF67">
    <property type="entry name" value="WAX SYNTHASE DOMAIN-CONTAINING PROTEIN"/>
    <property type="match status" value="1"/>
</dbReference>
<feature type="domain" description="Wax synthase" evidence="8">
    <location>
        <begin position="313"/>
        <end position="402"/>
    </location>
</feature>
<dbReference type="InterPro" id="IPR044851">
    <property type="entry name" value="Wax_synthase"/>
</dbReference>
<evidence type="ECO:0000256" key="7">
    <source>
        <dbReference type="SAM" id="Phobius"/>
    </source>
</evidence>
<keyword evidence="10" id="KW-1185">Reference proteome</keyword>
<dbReference type="GO" id="GO:0016020">
    <property type="term" value="C:membrane"/>
    <property type="evidence" value="ECO:0007669"/>
    <property type="project" value="UniProtKB-SubCell"/>
</dbReference>
<organism evidence="9 10">
    <name type="scientific">Aspergillus calidoustus</name>
    <dbReference type="NCBI Taxonomy" id="454130"/>
    <lineage>
        <taxon>Eukaryota</taxon>
        <taxon>Fungi</taxon>
        <taxon>Dikarya</taxon>
        <taxon>Ascomycota</taxon>
        <taxon>Pezizomycotina</taxon>
        <taxon>Eurotiomycetes</taxon>
        <taxon>Eurotiomycetidae</taxon>
        <taxon>Eurotiales</taxon>
        <taxon>Aspergillaceae</taxon>
        <taxon>Aspergillus</taxon>
        <taxon>Aspergillus subgen. Nidulantes</taxon>
    </lineage>
</organism>
<keyword evidence="4 7" id="KW-0812">Transmembrane</keyword>
<feature type="transmembrane region" description="Helical" evidence="7">
    <location>
        <begin position="251"/>
        <end position="275"/>
    </location>
</feature>
<evidence type="ECO:0000256" key="2">
    <source>
        <dbReference type="ARBA" id="ARBA00007282"/>
    </source>
</evidence>
<evidence type="ECO:0000256" key="1">
    <source>
        <dbReference type="ARBA" id="ARBA00004141"/>
    </source>
</evidence>
<dbReference type="InterPro" id="IPR032805">
    <property type="entry name" value="Wax_synthase_dom"/>
</dbReference>
<dbReference type="Proteomes" id="UP000054771">
    <property type="component" value="Unassembled WGS sequence"/>
</dbReference>
<feature type="transmembrane region" description="Helical" evidence="7">
    <location>
        <begin position="86"/>
        <end position="106"/>
    </location>
</feature>
<evidence type="ECO:0000256" key="3">
    <source>
        <dbReference type="ARBA" id="ARBA00022679"/>
    </source>
</evidence>
<keyword evidence="3" id="KW-0808">Transferase</keyword>
<dbReference type="GO" id="GO:0006629">
    <property type="term" value="P:lipid metabolic process"/>
    <property type="evidence" value="ECO:0007669"/>
    <property type="project" value="InterPro"/>
</dbReference>
<evidence type="ECO:0000256" key="5">
    <source>
        <dbReference type="ARBA" id="ARBA00022989"/>
    </source>
</evidence>
<feature type="transmembrane region" description="Helical" evidence="7">
    <location>
        <begin position="213"/>
        <end position="231"/>
    </location>
</feature>
<evidence type="ECO:0000256" key="6">
    <source>
        <dbReference type="ARBA" id="ARBA00023136"/>
    </source>
</evidence>